<dbReference type="Gene3D" id="3.40.390.10">
    <property type="entry name" value="Collagenase (Catalytic Domain)"/>
    <property type="match status" value="4"/>
</dbReference>
<evidence type="ECO:0000256" key="7">
    <source>
        <dbReference type="ARBA" id="ARBA00023145"/>
    </source>
</evidence>
<dbReference type="InterPro" id="IPR003582">
    <property type="entry name" value="ShKT_dom"/>
</dbReference>
<dbReference type="SMART" id="SM00235">
    <property type="entry name" value="ZnMc"/>
    <property type="match status" value="1"/>
</dbReference>
<dbReference type="PROSITE" id="PS51864">
    <property type="entry name" value="ASTACIN"/>
    <property type="match status" value="2"/>
</dbReference>
<dbReference type="PANTHER" id="PTHR10127:SF780">
    <property type="entry name" value="METALLOENDOPEPTIDASE"/>
    <property type="match status" value="1"/>
</dbReference>
<evidence type="ECO:0000313" key="11">
    <source>
        <dbReference type="Proteomes" id="UP000675881"/>
    </source>
</evidence>
<protein>
    <recommendedName>
        <fullName evidence="9">Metalloendopeptidase</fullName>
        <ecNumber evidence="9">3.4.24.-</ecNumber>
    </recommendedName>
</protein>
<dbReference type="Pfam" id="PF01400">
    <property type="entry name" value="Astacin"/>
    <property type="match status" value="4"/>
</dbReference>
<evidence type="ECO:0000256" key="6">
    <source>
        <dbReference type="ARBA" id="ARBA00023049"/>
    </source>
</evidence>
<dbReference type="PROSITE" id="PS51670">
    <property type="entry name" value="SHKT"/>
    <property type="match status" value="1"/>
</dbReference>
<dbReference type="OrthoDB" id="291007at2759"/>
<keyword evidence="6 9" id="KW-0482">Metalloprotease</keyword>
<keyword evidence="3 9" id="KW-0479">Metal-binding</keyword>
<dbReference type="GO" id="GO:0006508">
    <property type="term" value="P:proteolysis"/>
    <property type="evidence" value="ECO:0007669"/>
    <property type="project" value="UniProtKB-KW"/>
</dbReference>
<evidence type="ECO:0000256" key="9">
    <source>
        <dbReference type="RuleBase" id="RU361183"/>
    </source>
</evidence>
<dbReference type="GO" id="GO:0008270">
    <property type="term" value="F:zinc ion binding"/>
    <property type="evidence" value="ECO:0007669"/>
    <property type="project" value="InterPro"/>
</dbReference>
<name>A0A7R8H0N9_LEPSM</name>
<feature type="disulfide bond" evidence="8">
    <location>
        <begin position="404"/>
        <end position="417"/>
    </location>
</feature>
<accession>A0A7R8H0N9</accession>
<dbReference type="InterPro" id="IPR001506">
    <property type="entry name" value="Peptidase_M12A"/>
</dbReference>
<comment type="caution">
    <text evidence="8">Lacks conserved residue(s) required for the propagation of feature annotation.</text>
</comment>
<keyword evidence="11" id="KW-1185">Reference proteome</keyword>
<proteinExistence type="predicted"/>
<keyword evidence="8" id="KW-1015">Disulfide bond</keyword>
<dbReference type="EC" id="3.4.24.-" evidence="9"/>
<dbReference type="SUPFAM" id="SSF55486">
    <property type="entry name" value="Metalloproteases ('zincins'), catalytic domain"/>
    <property type="match status" value="2"/>
</dbReference>
<evidence type="ECO:0000256" key="8">
    <source>
        <dbReference type="PROSITE-ProRule" id="PRU01005"/>
    </source>
</evidence>
<comment type="function">
    <text evidence="1">Metalloprotease.</text>
</comment>
<dbReference type="PANTHER" id="PTHR10127">
    <property type="entry name" value="DISCOIDIN, CUB, EGF, LAMININ , AND ZINC METALLOPROTEASE DOMAIN CONTAINING"/>
    <property type="match status" value="1"/>
</dbReference>
<keyword evidence="7" id="KW-0865">Zymogen</keyword>
<keyword evidence="4 9" id="KW-0378">Hydrolase</keyword>
<evidence type="ECO:0000256" key="3">
    <source>
        <dbReference type="ARBA" id="ARBA00022723"/>
    </source>
</evidence>
<gene>
    <name evidence="10" type="ORF">LSAA_2341</name>
</gene>
<dbReference type="Proteomes" id="UP000675881">
    <property type="component" value="Chromosome 10"/>
</dbReference>
<evidence type="ECO:0000256" key="5">
    <source>
        <dbReference type="ARBA" id="ARBA00022833"/>
    </source>
</evidence>
<reference evidence="10" key="1">
    <citation type="submission" date="2021-02" db="EMBL/GenBank/DDBJ databases">
        <authorList>
            <person name="Bekaert M."/>
        </authorList>
    </citation>
    <scope>NUCLEOTIDE SEQUENCE</scope>
    <source>
        <strain evidence="10">IoA-00</strain>
    </source>
</reference>
<dbReference type="SMART" id="SM00254">
    <property type="entry name" value="ShKT"/>
    <property type="match status" value="1"/>
</dbReference>
<keyword evidence="2 9" id="KW-0645">Protease</keyword>
<dbReference type="PRINTS" id="PR00480">
    <property type="entry name" value="ASTACIN"/>
</dbReference>
<dbReference type="GO" id="GO:0004222">
    <property type="term" value="F:metalloendopeptidase activity"/>
    <property type="evidence" value="ECO:0007669"/>
    <property type="project" value="UniProtKB-UniRule"/>
</dbReference>
<dbReference type="AlphaFoldDB" id="A0A7R8H0N9"/>
<dbReference type="InterPro" id="IPR024079">
    <property type="entry name" value="MetalloPept_cat_dom_sf"/>
</dbReference>
<dbReference type="EMBL" id="HG994589">
    <property type="protein sequence ID" value="CAF2794754.1"/>
    <property type="molecule type" value="Genomic_DNA"/>
</dbReference>
<evidence type="ECO:0000313" key="10">
    <source>
        <dbReference type="EMBL" id="CAF2794754.1"/>
    </source>
</evidence>
<dbReference type="InterPro" id="IPR006026">
    <property type="entry name" value="Peptidase_Metallo"/>
</dbReference>
<evidence type="ECO:0000256" key="4">
    <source>
        <dbReference type="ARBA" id="ARBA00022801"/>
    </source>
</evidence>
<organism evidence="10 11">
    <name type="scientific">Lepeophtheirus salmonis</name>
    <name type="common">Salmon louse</name>
    <name type="synonym">Caligus salmonis</name>
    <dbReference type="NCBI Taxonomy" id="72036"/>
    <lineage>
        <taxon>Eukaryota</taxon>
        <taxon>Metazoa</taxon>
        <taxon>Ecdysozoa</taxon>
        <taxon>Arthropoda</taxon>
        <taxon>Crustacea</taxon>
        <taxon>Multicrustacea</taxon>
        <taxon>Hexanauplia</taxon>
        <taxon>Copepoda</taxon>
        <taxon>Siphonostomatoida</taxon>
        <taxon>Caligidae</taxon>
        <taxon>Lepeophtheirus</taxon>
    </lineage>
</organism>
<comment type="cofactor">
    <cofactor evidence="9">
        <name>Zn(2+)</name>
        <dbReference type="ChEBI" id="CHEBI:29105"/>
    </cofactor>
    <text evidence="9">Binds 1 zinc ion per subunit.</text>
</comment>
<sequence length="423" mass="48160">MSNALVPVPTRGKVWPNNTVPYTLAQGFSKTDLSLIQSAIDEIENKTCVRWVPRNGEKSYTTDTFGYAYEYGSVMHYGLADFQTSDNKTMDVLRVVPFGIEVGQRNGMTELNTLKVKAQFKYDQLPILSTTPTTQVTTKGSKNKLSHAQCRIIHDKYSYKGIGSRNLLGGKVWPNNTVPYTLAQGFSKTDLSLIQSAIDEIENKTCVRWVPRNGEKSYVYIKNDERGCFAILGYNQYRRKHKLNLQRSNGFFLLLACYVKIHWDRIKRHSLNNYFKNIYDNATVIPPKCQPSSNATTFDDCYSGYTTDTFGYAYDYGSVMHYGLDDFQTSDNNTMDVLRFVPLGIEVGQRNGMTELDALKIKAKYKCDQQSTLSTSLPTQVTTKGSKNNCEDKWTYCDLLKKYCSFEYTGENCPKTCKKCPEF</sequence>
<dbReference type="Pfam" id="PF01549">
    <property type="entry name" value="ShK"/>
    <property type="match status" value="1"/>
</dbReference>
<evidence type="ECO:0000256" key="2">
    <source>
        <dbReference type="ARBA" id="ARBA00022670"/>
    </source>
</evidence>
<keyword evidence="5 9" id="KW-0862">Zinc</keyword>
<evidence type="ECO:0000256" key="1">
    <source>
        <dbReference type="ARBA" id="ARBA00002657"/>
    </source>
</evidence>